<name>A0A8E2LD87_9BACI</name>
<protein>
    <recommendedName>
        <fullName evidence="4">ROK family protein</fullName>
    </recommendedName>
</protein>
<accession>A0A8E2LD87</accession>
<dbReference type="PANTHER" id="PTHR18964:SF165">
    <property type="entry name" value="BETA-GLUCOSIDE KINASE"/>
    <property type="match status" value="1"/>
</dbReference>
<reference evidence="2 3" key="1">
    <citation type="submission" date="2017-01" db="EMBL/GenBank/DDBJ databases">
        <title>Draft genome sequence of Bacillus oleronius.</title>
        <authorList>
            <person name="Allam M."/>
        </authorList>
    </citation>
    <scope>NUCLEOTIDE SEQUENCE [LARGE SCALE GENOMIC DNA]</scope>
    <source>
        <strain evidence="2 3">DSM 9356</strain>
    </source>
</reference>
<sequence>MANYLAIDIGGTFIKYAFMDDKKGLYGHQQIETKENIDDAILKQIEAIIASSLQHTSIHGVGISTAGIVDRVKGEIIYAGPTIKHYRGTEFKRRLFEIFQLPVHVENDVNAALLGEIWQGAAKKQNQVYCITLGTGIGGAYFHHHIIDGFHHQANSVGYLLFDPMTKTNYEMRASTSALNKGIKEEFGEGVSTKEVFTRAKQGDVLCVSIIEDWSKEVAKGLAQIILLIDPKCILIGGGISRQGDYLLHHIQKQLHLFLPDDFLKTELKTAQLYNDAALYGAVYPFFKE</sequence>
<evidence type="ECO:0000313" key="3">
    <source>
        <dbReference type="Proteomes" id="UP000189761"/>
    </source>
</evidence>
<evidence type="ECO:0008006" key="4">
    <source>
        <dbReference type="Google" id="ProtNLM"/>
    </source>
</evidence>
<proteinExistence type="inferred from homology"/>
<evidence type="ECO:0000313" key="2">
    <source>
        <dbReference type="EMBL" id="OOP67795.1"/>
    </source>
</evidence>
<dbReference type="Proteomes" id="UP000189761">
    <property type="component" value="Unassembled WGS sequence"/>
</dbReference>
<dbReference type="Pfam" id="PF00480">
    <property type="entry name" value="ROK"/>
    <property type="match status" value="1"/>
</dbReference>
<dbReference type="CDD" id="cd24068">
    <property type="entry name" value="ASKHA_NBD_ROK_FnNanK-like"/>
    <property type="match status" value="1"/>
</dbReference>
<dbReference type="RefSeq" id="WP_078110448.1">
    <property type="nucleotide sequence ID" value="NZ_CP065424.1"/>
</dbReference>
<gene>
    <name evidence="2" type="ORF">BWZ43_13895</name>
</gene>
<evidence type="ECO:0000256" key="1">
    <source>
        <dbReference type="ARBA" id="ARBA00006479"/>
    </source>
</evidence>
<dbReference type="InterPro" id="IPR000600">
    <property type="entry name" value="ROK"/>
</dbReference>
<dbReference type="SUPFAM" id="SSF53067">
    <property type="entry name" value="Actin-like ATPase domain"/>
    <property type="match status" value="1"/>
</dbReference>
<organism evidence="2 3">
    <name type="scientific">Heyndrickxia oleronia</name>
    <dbReference type="NCBI Taxonomy" id="38875"/>
    <lineage>
        <taxon>Bacteria</taxon>
        <taxon>Bacillati</taxon>
        <taxon>Bacillota</taxon>
        <taxon>Bacilli</taxon>
        <taxon>Bacillales</taxon>
        <taxon>Bacillaceae</taxon>
        <taxon>Heyndrickxia</taxon>
    </lineage>
</organism>
<comment type="similarity">
    <text evidence="1">Belongs to the ROK (NagC/XylR) family.</text>
</comment>
<dbReference type="AlphaFoldDB" id="A0A8E2LD87"/>
<dbReference type="EMBL" id="MTLA01000159">
    <property type="protein sequence ID" value="OOP67795.1"/>
    <property type="molecule type" value="Genomic_DNA"/>
</dbReference>
<dbReference type="InterPro" id="IPR043129">
    <property type="entry name" value="ATPase_NBD"/>
</dbReference>
<comment type="caution">
    <text evidence="2">The sequence shown here is derived from an EMBL/GenBank/DDBJ whole genome shotgun (WGS) entry which is preliminary data.</text>
</comment>
<keyword evidence="3" id="KW-1185">Reference proteome</keyword>
<dbReference type="Gene3D" id="3.30.420.40">
    <property type="match status" value="2"/>
</dbReference>
<dbReference type="PANTHER" id="PTHR18964">
    <property type="entry name" value="ROK (REPRESSOR, ORF, KINASE) FAMILY"/>
    <property type="match status" value="1"/>
</dbReference>